<keyword evidence="1" id="KW-0472">Membrane</keyword>
<dbReference type="OrthoDB" id="3038503at2759"/>
<dbReference type="Proteomes" id="UP000807353">
    <property type="component" value="Unassembled WGS sequence"/>
</dbReference>
<reference evidence="2" key="1">
    <citation type="submission" date="2020-11" db="EMBL/GenBank/DDBJ databases">
        <authorList>
            <consortium name="DOE Joint Genome Institute"/>
            <person name="Ahrendt S."/>
            <person name="Riley R."/>
            <person name="Andreopoulos W."/>
            <person name="Labutti K."/>
            <person name="Pangilinan J."/>
            <person name="Ruiz-Duenas F.J."/>
            <person name="Barrasa J.M."/>
            <person name="Sanchez-Garcia M."/>
            <person name="Camarero S."/>
            <person name="Miyauchi S."/>
            <person name="Serrano A."/>
            <person name="Linde D."/>
            <person name="Babiker R."/>
            <person name="Drula E."/>
            <person name="Ayuso-Fernandez I."/>
            <person name="Pacheco R."/>
            <person name="Padilla G."/>
            <person name="Ferreira P."/>
            <person name="Barriuso J."/>
            <person name="Kellner H."/>
            <person name="Castanera R."/>
            <person name="Alfaro M."/>
            <person name="Ramirez L."/>
            <person name="Pisabarro A.G."/>
            <person name="Kuo A."/>
            <person name="Tritt A."/>
            <person name="Lipzen A."/>
            <person name="He G."/>
            <person name="Yan M."/>
            <person name="Ng V."/>
            <person name="Cullen D."/>
            <person name="Martin F."/>
            <person name="Rosso M.-N."/>
            <person name="Henrissat B."/>
            <person name="Hibbett D."/>
            <person name="Martinez A.T."/>
            <person name="Grigoriev I.V."/>
        </authorList>
    </citation>
    <scope>NUCLEOTIDE SEQUENCE</scope>
    <source>
        <strain evidence="2">CBS 247.69</strain>
    </source>
</reference>
<feature type="transmembrane region" description="Helical" evidence="1">
    <location>
        <begin position="71"/>
        <end position="94"/>
    </location>
</feature>
<dbReference type="EMBL" id="MU150305">
    <property type="protein sequence ID" value="KAF9460079.1"/>
    <property type="molecule type" value="Genomic_DNA"/>
</dbReference>
<evidence type="ECO:0000313" key="3">
    <source>
        <dbReference type="Proteomes" id="UP000807353"/>
    </source>
</evidence>
<keyword evidence="1" id="KW-0812">Transmembrane</keyword>
<proteinExistence type="predicted"/>
<comment type="caution">
    <text evidence="2">The sequence shown here is derived from an EMBL/GenBank/DDBJ whole genome shotgun (WGS) entry which is preliminary data.</text>
</comment>
<organism evidence="2 3">
    <name type="scientific">Collybia nuda</name>
    <dbReference type="NCBI Taxonomy" id="64659"/>
    <lineage>
        <taxon>Eukaryota</taxon>
        <taxon>Fungi</taxon>
        <taxon>Dikarya</taxon>
        <taxon>Basidiomycota</taxon>
        <taxon>Agaricomycotina</taxon>
        <taxon>Agaricomycetes</taxon>
        <taxon>Agaricomycetidae</taxon>
        <taxon>Agaricales</taxon>
        <taxon>Tricholomatineae</taxon>
        <taxon>Clitocybaceae</taxon>
        <taxon>Collybia</taxon>
    </lineage>
</organism>
<evidence type="ECO:0000313" key="2">
    <source>
        <dbReference type="EMBL" id="KAF9460079.1"/>
    </source>
</evidence>
<feature type="transmembrane region" description="Helical" evidence="1">
    <location>
        <begin position="30"/>
        <end position="51"/>
    </location>
</feature>
<gene>
    <name evidence="2" type="ORF">BDZ94DRAFT_949884</name>
</gene>
<keyword evidence="3" id="KW-1185">Reference proteome</keyword>
<accession>A0A9P5Y0I1</accession>
<protein>
    <submittedName>
        <fullName evidence="2">Uncharacterized protein</fullName>
    </submittedName>
</protein>
<evidence type="ECO:0000256" key="1">
    <source>
        <dbReference type="SAM" id="Phobius"/>
    </source>
</evidence>
<keyword evidence="1" id="KW-1133">Transmembrane helix</keyword>
<feature type="transmembrane region" description="Helical" evidence="1">
    <location>
        <begin position="114"/>
        <end position="135"/>
    </location>
</feature>
<name>A0A9P5Y0I1_9AGAR</name>
<sequence length="203" mass="22689">MVQTTPTIFTAEAILILRVYVVYERKKWVFVLLSLLWLAHIGASCSILVVHEVRLVDLMNMSYSLNLRLGLSFFLPPLIFDTVVAGFLTVGLYAKYRRLILNMSLARFIIRDGLLYFFAVLGCNIIWFIAGFILYKSESRSMGFGPMYTLSSAITTTMIGRLTLSIRAHHSNGDDELSFNSISLRFARSAHSESTSLGVSGGA</sequence>
<dbReference type="AlphaFoldDB" id="A0A9P5Y0I1"/>